<evidence type="ECO:0000313" key="2">
    <source>
        <dbReference type="EMBL" id="EAY14710.1"/>
    </source>
</evidence>
<dbReference type="KEGG" id="tva:4772703"/>
<keyword evidence="3" id="KW-1185">Reference proteome</keyword>
<gene>
    <name evidence="2" type="ORF">TVAG_038160</name>
</gene>
<dbReference type="EMBL" id="DS113266">
    <property type="protein sequence ID" value="EAY14710.1"/>
    <property type="molecule type" value="Genomic_DNA"/>
</dbReference>
<reference evidence="2" key="1">
    <citation type="submission" date="2006-10" db="EMBL/GenBank/DDBJ databases">
        <authorList>
            <person name="Amadeo P."/>
            <person name="Zhao Q."/>
            <person name="Wortman J."/>
            <person name="Fraser-Liggett C."/>
            <person name="Carlton J."/>
        </authorList>
    </citation>
    <scope>NUCLEOTIDE SEQUENCE</scope>
    <source>
        <strain evidence="2">G3</strain>
    </source>
</reference>
<dbReference type="RefSeq" id="XP_001326933.1">
    <property type="nucleotide sequence ID" value="XM_001326898.1"/>
</dbReference>
<evidence type="ECO:0000256" key="1">
    <source>
        <dbReference type="SAM" id="MobiDB-lite"/>
    </source>
</evidence>
<evidence type="ECO:0000313" key="3">
    <source>
        <dbReference type="Proteomes" id="UP000001542"/>
    </source>
</evidence>
<dbReference type="AlphaFoldDB" id="A2DXX4"/>
<sequence length="179" mass="21172">MLCRNEESYFDMQERQQHHKLHIERLAHLKPVVTSAPPIRNGRLIRKEMVCRKQIAEQRKQDAENLNFIKSFHLRQETLRMKNWRNDENYNSTPYSARILSPVSTTSTFRQSITPRQQFSISEPPMPKISPQKSYRRTSKKKGGDDIDKFIIDLEKQIKANELNKIANKSPRNRNNTPK</sequence>
<protein>
    <submittedName>
        <fullName evidence="2">Uncharacterized protein</fullName>
    </submittedName>
</protein>
<dbReference type="VEuPathDB" id="TrichDB:TVAG_038160"/>
<organism evidence="2 3">
    <name type="scientific">Trichomonas vaginalis (strain ATCC PRA-98 / G3)</name>
    <dbReference type="NCBI Taxonomy" id="412133"/>
    <lineage>
        <taxon>Eukaryota</taxon>
        <taxon>Metamonada</taxon>
        <taxon>Parabasalia</taxon>
        <taxon>Trichomonadida</taxon>
        <taxon>Trichomonadidae</taxon>
        <taxon>Trichomonas</taxon>
    </lineage>
</organism>
<accession>A2DXX4</accession>
<reference evidence="2" key="2">
    <citation type="journal article" date="2007" name="Science">
        <title>Draft genome sequence of the sexually transmitted pathogen Trichomonas vaginalis.</title>
        <authorList>
            <person name="Carlton J.M."/>
            <person name="Hirt R.P."/>
            <person name="Silva J.C."/>
            <person name="Delcher A.L."/>
            <person name="Schatz M."/>
            <person name="Zhao Q."/>
            <person name="Wortman J.R."/>
            <person name="Bidwell S.L."/>
            <person name="Alsmark U.C.M."/>
            <person name="Besteiro S."/>
            <person name="Sicheritz-Ponten T."/>
            <person name="Noel C.J."/>
            <person name="Dacks J.B."/>
            <person name="Foster P.G."/>
            <person name="Simillion C."/>
            <person name="Van de Peer Y."/>
            <person name="Miranda-Saavedra D."/>
            <person name="Barton G.J."/>
            <person name="Westrop G.D."/>
            <person name="Mueller S."/>
            <person name="Dessi D."/>
            <person name="Fiori P.L."/>
            <person name="Ren Q."/>
            <person name="Paulsen I."/>
            <person name="Zhang H."/>
            <person name="Bastida-Corcuera F.D."/>
            <person name="Simoes-Barbosa A."/>
            <person name="Brown M.T."/>
            <person name="Hayes R.D."/>
            <person name="Mukherjee M."/>
            <person name="Okumura C.Y."/>
            <person name="Schneider R."/>
            <person name="Smith A.J."/>
            <person name="Vanacova S."/>
            <person name="Villalvazo M."/>
            <person name="Haas B.J."/>
            <person name="Pertea M."/>
            <person name="Feldblyum T.V."/>
            <person name="Utterback T.R."/>
            <person name="Shu C.L."/>
            <person name="Osoegawa K."/>
            <person name="de Jong P.J."/>
            <person name="Hrdy I."/>
            <person name="Horvathova L."/>
            <person name="Zubacova Z."/>
            <person name="Dolezal P."/>
            <person name="Malik S.B."/>
            <person name="Logsdon J.M. Jr."/>
            <person name="Henze K."/>
            <person name="Gupta A."/>
            <person name="Wang C.C."/>
            <person name="Dunne R.L."/>
            <person name="Upcroft J.A."/>
            <person name="Upcroft P."/>
            <person name="White O."/>
            <person name="Salzberg S.L."/>
            <person name="Tang P."/>
            <person name="Chiu C.-H."/>
            <person name="Lee Y.-S."/>
            <person name="Embley T.M."/>
            <person name="Coombs G.H."/>
            <person name="Mottram J.C."/>
            <person name="Tachezy J."/>
            <person name="Fraser-Liggett C.M."/>
            <person name="Johnson P.J."/>
        </authorList>
    </citation>
    <scope>NUCLEOTIDE SEQUENCE [LARGE SCALE GENOMIC DNA]</scope>
    <source>
        <strain evidence="2">G3</strain>
    </source>
</reference>
<dbReference type="VEuPathDB" id="TrichDB:TVAGG3_0961160"/>
<name>A2DXX4_TRIV3</name>
<dbReference type="Proteomes" id="UP000001542">
    <property type="component" value="Unassembled WGS sequence"/>
</dbReference>
<dbReference type="InParanoid" id="A2DXX4"/>
<proteinExistence type="predicted"/>
<feature type="region of interest" description="Disordered" evidence="1">
    <location>
        <begin position="117"/>
        <end position="147"/>
    </location>
</feature>
<dbReference type="SMR" id="A2DXX4"/>